<evidence type="ECO:0000313" key="2">
    <source>
        <dbReference type="Proteomes" id="UP000217507"/>
    </source>
</evidence>
<dbReference type="EMBL" id="AP018216">
    <property type="protein sequence ID" value="BAY70770.1"/>
    <property type="molecule type" value="Genomic_DNA"/>
</dbReference>
<dbReference type="Proteomes" id="UP000217507">
    <property type="component" value="Chromosome"/>
</dbReference>
<gene>
    <name evidence="1" type="ORF">NIES23_35780</name>
</gene>
<dbReference type="AlphaFoldDB" id="A0A1Z4KP52"/>
<protein>
    <submittedName>
        <fullName evidence="1">Uncharacterized protein</fullName>
    </submittedName>
</protein>
<reference evidence="1 2" key="1">
    <citation type="submission" date="2017-06" db="EMBL/GenBank/DDBJ databases">
        <title>Genome sequencing of cyanobaciteial culture collection at National Institute for Environmental Studies (NIES).</title>
        <authorList>
            <person name="Hirose Y."/>
            <person name="Shimura Y."/>
            <person name="Fujisawa T."/>
            <person name="Nakamura Y."/>
            <person name="Kawachi M."/>
        </authorList>
    </citation>
    <scope>NUCLEOTIDE SEQUENCE [LARGE SCALE GENOMIC DNA]</scope>
    <source>
        <strain evidence="1 2">NIES-23</strain>
    </source>
</reference>
<name>A0A1Z4KP52_ANAVA</name>
<proteinExistence type="predicted"/>
<organism evidence="1 2">
    <name type="scientific">Trichormus variabilis NIES-23</name>
    <dbReference type="NCBI Taxonomy" id="1973479"/>
    <lineage>
        <taxon>Bacteria</taxon>
        <taxon>Bacillati</taxon>
        <taxon>Cyanobacteriota</taxon>
        <taxon>Cyanophyceae</taxon>
        <taxon>Nostocales</taxon>
        <taxon>Nostocaceae</taxon>
        <taxon>Trichormus</taxon>
    </lineage>
</organism>
<accession>A0A1Z4KP52</accession>
<evidence type="ECO:0000313" key="1">
    <source>
        <dbReference type="EMBL" id="BAY70770.1"/>
    </source>
</evidence>
<sequence>MKDLELFQFHLDRAIYILRFQDKKLIETWVTELDQHLAPEYIESCLTAAILELSISHSQTFHWILDHLADWRPYKQLLESVTRFALKKLVQKGFMPGGEFSFTADGKILLTENAKATIMKDTAKTDRLLLEKILLTPQQIHSLTI</sequence>